<reference evidence="2" key="1">
    <citation type="submission" date="2025-08" db="UniProtKB">
        <authorList>
            <consortium name="RefSeq"/>
        </authorList>
    </citation>
    <scope>IDENTIFICATION</scope>
</reference>
<accession>A0ABM4D0K9</accession>
<dbReference type="RefSeq" id="XP_065667775.1">
    <property type="nucleotide sequence ID" value="XM_065811703.1"/>
</dbReference>
<name>A0ABM4D0K9_HYDVU</name>
<evidence type="ECO:0000313" key="2">
    <source>
        <dbReference type="RefSeq" id="XP_065667775.1"/>
    </source>
</evidence>
<organism evidence="1 2">
    <name type="scientific">Hydra vulgaris</name>
    <name type="common">Hydra</name>
    <name type="synonym">Hydra attenuata</name>
    <dbReference type="NCBI Taxonomy" id="6087"/>
    <lineage>
        <taxon>Eukaryota</taxon>
        <taxon>Metazoa</taxon>
        <taxon>Cnidaria</taxon>
        <taxon>Hydrozoa</taxon>
        <taxon>Hydroidolina</taxon>
        <taxon>Anthoathecata</taxon>
        <taxon>Aplanulata</taxon>
        <taxon>Hydridae</taxon>
        <taxon>Hydra</taxon>
    </lineage>
</organism>
<proteinExistence type="predicted"/>
<sequence>MVQAIYSFLSGSSRRWTVLKNHLRKKIFPKPLSATIDALFEISQDISYDPSSRHEAELLAQKMKNFKFCCCTVIRFNTLNQAFEKVISDSELTAAELDLEPSFSFEVSIKPRFKKQMLSYETLDDPIINPKDGFKIECFNCILDSAINSIEERFNQVNEHCDAFQFLNDIASIKKDFSKESLF</sequence>
<dbReference type="GeneID" id="136088055"/>
<dbReference type="Proteomes" id="UP001652625">
    <property type="component" value="Chromosome 12"/>
</dbReference>
<evidence type="ECO:0000313" key="1">
    <source>
        <dbReference type="Proteomes" id="UP001652625"/>
    </source>
</evidence>
<keyword evidence="1" id="KW-1185">Reference proteome</keyword>
<gene>
    <name evidence="2" type="primary">LOC136088055</name>
</gene>
<protein>
    <submittedName>
        <fullName evidence="2">Uncharacterized protein LOC136088055</fullName>
    </submittedName>
</protein>